<comment type="caution">
    <text evidence="8">The sequence shown here is derived from an EMBL/GenBank/DDBJ whole genome shotgun (WGS) entry which is preliminary data.</text>
</comment>
<keyword evidence="4 6" id="KW-1133">Transmembrane helix</keyword>
<evidence type="ECO:0000259" key="7">
    <source>
        <dbReference type="Pfam" id="PF00892"/>
    </source>
</evidence>
<dbReference type="GO" id="GO:0016020">
    <property type="term" value="C:membrane"/>
    <property type="evidence" value="ECO:0007669"/>
    <property type="project" value="UniProtKB-SubCell"/>
</dbReference>
<name>A0A543J0T8_9ACTN</name>
<dbReference type="InterPro" id="IPR037185">
    <property type="entry name" value="EmrE-like"/>
</dbReference>
<keyword evidence="5 6" id="KW-0472">Membrane</keyword>
<dbReference type="Proteomes" id="UP000319213">
    <property type="component" value="Unassembled WGS sequence"/>
</dbReference>
<evidence type="ECO:0000256" key="3">
    <source>
        <dbReference type="ARBA" id="ARBA00022692"/>
    </source>
</evidence>
<comment type="subcellular location">
    <subcellularLocation>
        <location evidence="1">Membrane</location>
        <topology evidence="1">Multi-pass membrane protein</topology>
    </subcellularLocation>
</comment>
<protein>
    <submittedName>
        <fullName evidence="8">Drug/metabolite transporter (DMT)-like permease</fullName>
    </submittedName>
</protein>
<dbReference type="AlphaFoldDB" id="A0A543J0T8"/>
<dbReference type="Pfam" id="PF00892">
    <property type="entry name" value="EamA"/>
    <property type="match status" value="2"/>
</dbReference>
<evidence type="ECO:0000256" key="1">
    <source>
        <dbReference type="ARBA" id="ARBA00004141"/>
    </source>
</evidence>
<evidence type="ECO:0000256" key="5">
    <source>
        <dbReference type="ARBA" id="ARBA00023136"/>
    </source>
</evidence>
<feature type="transmembrane region" description="Helical" evidence="6">
    <location>
        <begin position="142"/>
        <end position="161"/>
    </location>
</feature>
<feature type="transmembrane region" description="Helical" evidence="6">
    <location>
        <begin position="234"/>
        <end position="252"/>
    </location>
</feature>
<dbReference type="InterPro" id="IPR000620">
    <property type="entry name" value="EamA_dom"/>
</dbReference>
<organism evidence="8 9">
    <name type="scientific">Thermopolyspora flexuosa</name>
    <dbReference type="NCBI Taxonomy" id="103836"/>
    <lineage>
        <taxon>Bacteria</taxon>
        <taxon>Bacillati</taxon>
        <taxon>Actinomycetota</taxon>
        <taxon>Actinomycetes</taxon>
        <taxon>Streptosporangiales</taxon>
        <taxon>Streptosporangiaceae</taxon>
        <taxon>Thermopolyspora</taxon>
    </lineage>
</organism>
<dbReference type="RefSeq" id="WP_142260317.1">
    <property type="nucleotide sequence ID" value="NZ_BMPV01000001.1"/>
</dbReference>
<accession>A0A543J0T8</accession>
<keyword evidence="3 6" id="KW-0812">Transmembrane</keyword>
<gene>
    <name evidence="8" type="ORF">FHX40_3166</name>
</gene>
<dbReference type="PANTHER" id="PTHR32322:SF2">
    <property type="entry name" value="EAMA DOMAIN-CONTAINING PROTEIN"/>
    <property type="match status" value="1"/>
</dbReference>
<dbReference type="InterPro" id="IPR050638">
    <property type="entry name" value="AA-Vitamin_Transporters"/>
</dbReference>
<feature type="transmembrane region" description="Helical" evidence="6">
    <location>
        <begin position="198"/>
        <end position="222"/>
    </location>
</feature>
<evidence type="ECO:0000313" key="8">
    <source>
        <dbReference type="EMBL" id="TQM76432.1"/>
    </source>
</evidence>
<feature type="domain" description="EamA" evidence="7">
    <location>
        <begin position="26"/>
        <end position="158"/>
    </location>
</feature>
<feature type="transmembrane region" description="Helical" evidence="6">
    <location>
        <begin position="114"/>
        <end position="135"/>
    </location>
</feature>
<dbReference type="PANTHER" id="PTHR32322">
    <property type="entry name" value="INNER MEMBRANE TRANSPORTER"/>
    <property type="match status" value="1"/>
</dbReference>
<dbReference type="SUPFAM" id="SSF103481">
    <property type="entry name" value="Multidrug resistance efflux transporter EmrE"/>
    <property type="match status" value="2"/>
</dbReference>
<feature type="transmembrane region" description="Helical" evidence="6">
    <location>
        <begin position="89"/>
        <end position="108"/>
    </location>
</feature>
<feature type="domain" description="EamA" evidence="7">
    <location>
        <begin position="170"/>
        <end position="302"/>
    </location>
</feature>
<dbReference type="EMBL" id="VFPQ01000001">
    <property type="protein sequence ID" value="TQM76432.1"/>
    <property type="molecule type" value="Genomic_DNA"/>
</dbReference>
<feature type="transmembrane region" description="Helical" evidence="6">
    <location>
        <begin position="54"/>
        <end position="77"/>
    </location>
</feature>
<comment type="similarity">
    <text evidence="2">Belongs to the EamA transporter family.</text>
</comment>
<evidence type="ECO:0000256" key="4">
    <source>
        <dbReference type="ARBA" id="ARBA00022989"/>
    </source>
</evidence>
<dbReference type="OrthoDB" id="9784288at2"/>
<feature type="transmembrane region" description="Helical" evidence="6">
    <location>
        <begin position="167"/>
        <end position="186"/>
    </location>
</feature>
<evidence type="ECO:0000313" key="9">
    <source>
        <dbReference type="Proteomes" id="UP000319213"/>
    </source>
</evidence>
<feature type="transmembrane region" description="Helical" evidence="6">
    <location>
        <begin position="27"/>
        <end position="48"/>
    </location>
</feature>
<sequence length="307" mass="31105">MRSYDIATGTDRVAVSRSSAARAWQGTALAFLGVVTFSGSFPATALALRGFDPYLVALGRASTAVVIAAACLLAVGAPLLPPRAEWRSYGLIVLGVVLGFPLFGSLALDLGASSAHAAVVTGLLPAATAAVAVARAGERPRVSFWAAAAAGAVAVTVFTLSQGGGHFTLSDLLLVGGLVSAGIGYAEGGRLTRNRPGWQVISHALVLAAPVTVPATVVLALVTEVRPAPDALAGLAYAGVVSSFLGFIPWYAGLARGGIARAGQTQLLQPLLTLVWSWLLVGEHVGPVTVLGAVAVLGCVALTQRLR</sequence>
<evidence type="ECO:0000256" key="6">
    <source>
        <dbReference type="SAM" id="Phobius"/>
    </source>
</evidence>
<keyword evidence="9" id="KW-1185">Reference proteome</keyword>
<evidence type="ECO:0000256" key="2">
    <source>
        <dbReference type="ARBA" id="ARBA00007362"/>
    </source>
</evidence>
<reference evidence="8 9" key="1">
    <citation type="submission" date="2019-06" db="EMBL/GenBank/DDBJ databases">
        <title>Sequencing the genomes of 1000 actinobacteria strains.</title>
        <authorList>
            <person name="Klenk H.-P."/>
        </authorList>
    </citation>
    <scope>NUCLEOTIDE SEQUENCE [LARGE SCALE GENOMIC DNA]</scope>
    <source>
        <strain evidence="8 9">DSM 43186</strain>
    </source>
</reference>
<proteinExistence type="inferred from homology"/>
<feature type="transmembrane region" description="Helical" evidence="6">
    <location>
        <begin position="285"/>
        <end position="303"/>
    </location>
</feature>